<protein>
    <submittedName>
        <fullName evidence="1">Uncharacterized protein</fullName>
    </submittedName>
</protein>
<gene>
    <name evidence="1" type="ORF">LCGC14_2849760</name>
</gene>
<accession>A0A0F8Y8T3</accession>
<reference evidence="1" key="1">
    <citation type="journal article" date="2015" name="Nature">
        <title>Complex archaea that bridge the gap between prokaryotes and eukaryotes.</title>
        <authorList>
            <person name="Spang A."/>
            <person name="Saw J.H."/>
            <person name="Jorgensen S.L."/>
            <person name="Zaremba-Niedzwiedzka K."/>
            <person name="Martijn J."/>
            <person name="Lind A.E."/>
            <person name="van Eijk R."/>
            <person name="Schleper C."/>
            <person name="Guy L."/>
            <person name="Ettema T.J."/>
        </authorList>
    </citation>
    <scope>NUCLEOTIDE SEQUENCE</scope>
</reference>
<name>A0A0F8Y8T3_9ZZZZ</name>
<feature type="non-terminal residue" evidence="1">
    <location>
        <position position="1"/>
    </location>
</feature>
<comment type="caution">
    <text evidence="1">The sequence shown here is derived from an EMBL/GenBank/DDBJ whole genome shotgun (WGS) entry which is preliminary data.</text>
</comment>
<dbReference type="AlphaFoldDB" id="A0A0F8Y8T3"/>
<sequence>AAAGLTGTLFLYPGDTFKVTVAVGAGEVVTLIPNPYRDIVISPASAPTAFTCGVTPKIIAADGFGWIQTHGVASCLTDGTVVIGEEARASESIAGALAALAYEEATVADHGPIARVIEVAPTTDFGTFFLTLESVG</sequence>
<dbReference type="EMBL" id="LAZR01054768">
    <property type="protein sequence ID" value="KKK77817.1"/>
    <property type="molecule type" value="Genomic_DNA"/>
</dbReference>
<proteinExistence type="predicted"/>
<evidence type="ECO:0000313" key="1">
    <source>
        <dbReference type="EMBL" id="KKK77817.1"/>
    </source>
</evidence>
<organism evidence="1">
    <name type="scientific">marine sediment metagenome</name>
    <dbReference type="NCBI Taxonomy" id="412755"/>
    <lineage>
        <taxon>unclassified sequences</taxon>
        <taxon>metagenomes</taxon>
        <taxon>ecological metagenomes</taxon>
    </lineage>
</organism>